<dbReference type="EMBL" id="JAHZIK010002373">
    <property type="protein sequence ID" value="MBW7460666.1"/>
    <property type="molecule type" value="Genomic_DNA"/>
</dbReference>
<dbReference type="InterPro" id="IPR040794">
    <property type="entry name" value="CE2_N"/>
</dbReference>
<evidence type="ECO:0000259" key="1">
    <source>
        <dbReference type="Pfam" id="PF17996"/>
    </source>
</evidence>
<feature type="non-terminal residue" evidence="2">
    <location>
        <position position="1"/>
    </location>
</feature>
<dbReference type="Gene3D" id="2.60.120.260">
    <property type="entry name" value="Galactose-binding domain-like"/>
    <property type="match status" value="1"/>
</dbReference>
<protein>
    <recommendedName>
        <fullName evidence="1">Carbohydrate esterase 2 N-terminal domain-containing protein</fullName>
    </recommendedName>
</protein>
<keyword evidence="3" id="KW-1185">Reference proteome</keyword>
<evidence type="ECO:0000313" key="3">
    <source>
        <dbReference type="Proteomes" id="UP001519887"/>
    </source>
</evidence>
<comment type="caution">
    <text evidence="2">The sequence shown here is derived from an EMBL/GenBank/DDBJ whole genome shotgun (WGS) entry which is preliminary data.</text>
</comment>
<dbReference type="Proteomes" id="UP001519887">
    <property type="component" value="Unassembled WGS sequence"/>
</dbReference>
<dbReference type="Pfam" id="PF17996">
    <property type="entry name" value="CE2_N"/>
    <property type="match status" value="1"/>
</dbReference>
<reference evidence="2 3" key="1">
    <citation type="submission" date="2021-07" db="EMBL/GenBank/DDBJ databases">
        <title>Paenibacillus radiodurans sp. nov., isolated from the southeastern edge of Tengger Desert.</title>
        <authorList>
            <person name="Zhang G."/>
        </authorList>
    </citation>
    <scope>NUCLEOTIDE SEQUENCE [LARGE SCALE GENOMIC DNA]</scope>
    <source>
        <strain evidence="2 3">CCM 7311</strain>
    </source>
</reference>
<gene>
    <name evidence="2" type="ORF">K0U00_42035</name>
</gene>
<proteinExistence type="predicted"/>
<sequence>FFKAGPGDEVAITINRNGAGGTRFGTYNMTFPSDGWLVKQGEEWQAVTSQSFSTNHYTDTIQLKVPAGYTGKNGKITITPTISDGSYDPIQVIVQAPDDPEAPAITGSGELRSVDPSSYPYVSGAGATNGSWSQFNHSSQPNDYFTFNGGWWNDSFSWMYTSASPGQTLTFTFEGDAAALYARYIDGGSSFDVYLDDVKQASINTNGSSGKRRVFSKSGLTAGQHVLKLQVTGAGGSVALEGFEYDYIKSAQAQTIRVDSSTYPYVSTSGGTGGNWANFDKTT</sequence>
<feature type="domain" description="Carbohydrate esterase 2 N-terminal" evidence="1">
    <location>
        <begin position="163"/>
        <end position="245"/>
    </location>
</feature>
<feature type="non-terminal residue" evidence="2">
    <location>
        <position position="283"/>
    </location>
</feature>
<name>A0ABS7CJC8_9BACL</name>
<organism evidence="2 3">
    <name type="scientific">Paenibacillus sepulcri</name>
    <dbReference type="NCBI Taxonomy" id="359917"/>
    <lineage>
        <taxon>Bacteria</taxon>
        <taxon>Bacillati</taxon>
        <taxon>Bacillota</taxon>
        <taxon>Bacilli</taxon>
        <taxon>Bacillales</taxon>
        <taxon>Paenibacillaceae</taxon>
        <taxon>Paenibacillus</taxon>
    </lineage>
</organism>
<evidence type="ECO:0000313" key="2">
    <source>
        <dbReference type="EMBL" id="MBW7460666.1"/>
    </source>
</evidence>
<accession>A0ABS7CJC8</accession>